<dbReference type="Proteomes" id="UP000604046">
    <property type="component" value="Unassembled WGS sequence"/>
</dbReference>
<keyword evidence="1" id="KW-1133">Transmembrane helix</keyword>
<feature type="transmembrane region" description="Helical" evidence="1">
    <location>
        <begin position="29"/>
        <end position="47"/>
    </location>
</feature>
<feature type="transmembrane region" description="Helical" evidence="1">
    <location>
        <begin position="354"/>
        <end position="374"/>
    </location>
</feature>
<keyword evidence="1" id="KW-0472">Membrane</keyword>
<name>A0A812MTY8_9DINO</name>
<keyword evidence="3" id="KW-1185">Reference proteome</keyword>
<proteinExistence type="predicted"/>
<gene>
    <name evidence="2" type="ORF">SNAT2548_LOCUS14752</name>
</gene>
<feature type="transmembrane region" description="Helical" evidence="1">
    <location>
        <begin position="104"/>
        <end position="123"/>
    </location>
</feature>
<organism evidence="2 3">
    <name type="scientific">Symbiodinium natans</name>
    <dbReference type="NCBI Taxonomy" id="878477"/>
    <lineage>
        <taxon>Eukaryota</taxon>
        <taxon>Sar</taxon>
        <taxon>Alveolata</taxon>
        <taxon>Dinophyceae</taxon>
        <taxon>Suessiales</taxon>
        <taxon>Symbiodiniaceae</taxon>
        <taxon>Symbiodinium</taxon>
    </lineage>
</organism>
<feature type="transmembrane region" description="Helical" evidence="1">
    <location>
        <begin position="240"/>
        <end position="261"/>
    </location>
</feature>
<reference evidence="2" key="1">
    <citation type="submission" date="2021-02" db="EMBL/GenBank/DDBJ databases">
        <authorList>
            <person name="Dougan E. K."/>
            <person name="Rhodes N."/>
            <person name="Thang M."/>
            <person name="Chan C."/>
        </authorList>
    </citation>
    <scope>NUCLEOTIDE SEQUENCE</scope>
</reference>
<dbReference type="OrthoDB" id="10291196at2759"/>
<dbReference type="AlphaFoldDB" id="A0A812MTY8"/>
<comment type="caution">
    <text evidence="2">The sequence shown here is derived from an EMBL/GenBank/DDBJ whole genome shotgun (WGS) entry which is preliminary data.</text>
</comment>
<dbReference type="EMBL" id="CAJNDS010001779">
    <property type="protein sequence ID" value="CAE7278265.1"/>
    <property type="molecule type" value="Genomic_DNA"/>
</dbReference>
<keyword evidence="1" id="KW-0812">Transmembrane</keyword>
<evidence type="ECO:0000313" key="3">
    <source>
        <dbReference type="Proteomes" id="UP000604046"/>
    </source>
</evidence>
<feature type="transmembrane region" description="Helical" evidence="1">
    <location>
        <begin position="276"/>
        <end position="299"/>
    </location>
</feature>
<protein>
    <submittedName>
        <fullName evidence="2">Uncharacterized protein</fullName>
    </submittedName>
</protein>
<evidence type="ECO:0000313" key="2">
    <source>
        <dbReference type="EMBL" id="CAE7278265.1"/>
    </source>
</evidence>
<sequence>MYVAGATVTILMVGTYVSRDAKLFLSSSIQWLPTVTFLLLAFFIRSSGSEKIHFVPLRLPSWLVKTQLLNLLSTSVLSLTVTFLQAQEAFAQQVLSQDAGWNHFLMYLSYSLPTVASTLAVLVPSMRSLVEQSQAHQQMLQQLDAFDEADRLLLEELIADLFDAMDEPVLSVPIHTSHWEEGEPEAGPLLEAPMDAATKERLRSCTGYPPKEAGLDVFNDYVRGPLREALVDKLGADTFLTWRMCFAAFMPYIFYCLAMSLEELLLVEVSNLTLGIQMWALCLAQWLILVCGILPLFPLYLEVARAVDSALDPGILQKLLMSLMGSVLAVLQITLGIATGGALETAVFMHSSMWLSMFFILLSLLVAVFAYHFWKDVASWCFTVTLHL</sequence>
<accession>A0A812MTY8</accession>
<feature type="transmembrane region" description="Helical" evidence="1">
    <location>
        <begin position="319"/>
        <end position="342"/>
    </location>
</feature>
<evidence type="ECO:0000256" key="1">
    <source>
        <dbReference type="SAM" id="Phobius"/>
    </source>
</evidence>